<keyword evidence="3" id="KW-0472">Membrane</keyword>
<dbReference type="EMBL" id="JASWJB010000297">
    <property type="protein sequence ID" value="KAK2591973.1"/>
    <property type="molecule type" value="Genomic_DNA"/>
</dbReference>
<dbReference type="PANTHER" id="PTHR10039">
    <property type="entry name" value="AMELOGENIN"/>
    <property type="match status" value="1"/>
</dbReference>
<dbReference type="InterPro" id="IPR002110">
    <property type="entry name" value="Ankyrin_rpt"/>
</dbReference>
<feature type="repeat" description="ANK" evidence="2">
    <location>
        <begin position="945"/>
        <end position="977"/>
    </location>
</feature>
<dbReference type="Gene3D" id="1.25.40.20">
    <property type="entry name" value="Ankyrin repeat-containing domain"/>
    <property type="match status" value="3"/>
</dbReference>
<dbReference type="Pfam" id="PF24883">
    <property type="entry name" value="NPHP3_N"/>
    <property type="match status" value="1"/>
</dbReference>
<dbReference type="Gene3D" id="1.20.5.340">
    <property type="match status" value="6"/>
</dbReference>
<dbReference type="InterPro" id="IPR036770">
    <property type="entry name" value="Ankyrin_rpt-contain_sf"/>
</dbReference>
<keyword evidence="1" id="KW-0677">Repeat</keyword>
<accession>A0AAJ0FUT0</accession>
<evidence type="ECO:0000256" key="1">
    <source>
        <dbReference type="ARBA" id="ARBA00022737"/>
    </source>
</evidence>
<keyword evidence="3" id="KW-0812">Transmembrane</keyword>
<evidence type="ECO:0000259" key="4">
    <source>
        <dbReference type="Pfam" id="PF24883"/>
    </source>
</evidence>
<evidence type="ECO:0000256" key="2">
    <source>
        <dbReference type="PROSITE-ProRule" id="PRU00023"/>
    </source>
</evidence>
<dbReference type="InterPro" id="IPR027417">
    <property type="entry name" value="P-loop_NTPase"/>
</dbReference>
<dbReference type="InterPro" id="IPR055530">
    <property type="entry name" value="DUF7104"/>
</dbReference>
<dbReference type="InterPro" id="IPR056884">
    <property type="entry name" value="NPHP3-like_N"/>
</dbReference>
<evidence type="ECO:0000313" key="6">
    <source>
        <dbReference type="Proteomes" id="UP001251528"/>
    </source>
</evidence>
<dbReference type="Pfam" id="PF12796">
    <property type="entry name" value="Ank_2"/>
    <property type="match status" value="2"/>
</dbReference>
<feature type="domain" description="Nephrocystin 3-like N-terminal" evidence="4">
    <location>
        <begin position="385"/>
        <end position="558"/>
    </location>
</feature>
<name>A0AAJ0FUT0_9HYPO</name>
<feature type="transmembrane region" description="Helical" evidence="3">
    <location>
        <begin position="9"/>
        <end position="28"/>
    </location>
</feature>
<evidence type="ECO:0000313" key="5">
    <source>
        <dbReference type="EMBL" id="KAK2591973.1"/>
    </source>
</evidence>
<reference evidence="5" key="1">
    <citation type="submission" date="2023-06" db="EMBL/GenBank/DDBJ databases">
        <title>Conoideocrella luteorostrata (Hypocreales: Clavicipitaceae), a potential biocontrol fungus for elongate hemlock scale in United States Christmas tree production areas.</title>
        <authorList>
            <person name="Barrett H."/>
            <person name="Lovett B."/>
            <person name="Macias A.M."/>
            <person name="Stajich J.E."/>
            <person name="Kasson M.T."/>
        </authorList>
    </citation>
    <scope>NUCLEOTIDE SEQUENCE</scope>
    <source>
        <strain evidence="5">ARSEF 14590</strain>
    </source>
</reference>
<dbReference type="SMART" id="SM00248">
    <property type="entry name" value="ANK"/>
    <property type="match status" value="6"/>
</dbReference>
<dbReference type="Gene3D" id="3.40.50.1820">
    <property type="entry name" value="alpha/beta hydrolase"/>
    <property type="match status" value="1"/>
</dbReference>
<dbReference type="Proteomes" id="UP001251528">
    <property type="component" value="Unassembled WGS sequence"/>
</dbReference>
<dbReference type="SUPFAM" id="SSF48403">
    <property type="entry name" value="Ankyrin repeat"/>
    <property type="match status" value="2"/>
</dbReference>
<comment type="caution">
    <text evidence="5">The sequence shown here is derived from an EMBL/GenBank/DDBJ whole genome shotgun (WGS) entry which is preliminary data.</text>
</comment>
<sequence>MAVLGESQLGFLAIVAILTVVALHSWLLRNTKLLAPETPSASAKDCLSGSNESAEPESSATSVKKYLTCRIRGVPLNWRVDELQNHIGVAAQVKSLALEIDGRSRTGTAIFSGDYPRRIPIDSSPSGEFLTVDQCFLGITTLYSPDDPKIDVIAVSGLGGHAFGSFKERRGDHMWLRDSLPHDILDQNTKRPIARIMTYGHDSHITESHDMQELLDISISFRESILQLAAASRPIVFIGHSLGGLIVKQALVSLLASSSKHQDEYQRLARATRGIIFFGVPHDGMDIDALRRVAGDKMSRSLIESLSDKNSSVLSNLRRDFNKLLDVSGAETFCFYETRESHTLRERAVEAKCNPMNAQTMECLKSLAFPEMNNRSNDIDTEADGTCKWLLDHDVYRNWKLSDRGLLWIKGKPGSGKSTLLRYALKHAEATPNIRNGAVLASYFFHGRGTDLQRTPLGLFRSILHQVLTEVPNASPDLVATFISRQETSSEWQWHQNELQGFLKTSLTNVLESRHVWLFIDALDESGEHARRLIENFQLLLKGISQNSFSLRICFACRHYPILGGDSNVEICTEKENAQDISTYVQAKLSAAITSKVPNSISQAIINGASGVFMWARLAVELVQDRDCQGWGWKKIEEDIKSVPSDLDELYQGLVQGIRERPASLKLIQWICFATRPLSLAELHCAMVLDPACPHKSLRQYKQCQQCQQRPEAGDYDSGRMERRVKFLTCGLAETAATGREVVQFIHQSVKDFLVDKGLRILTDNSTIADSASTKYIVAIAHYSIYRLCILCLEMDDIRQPTFHIENGSRLIFPLLLYVTTSWMTHLHESQAISACSIGLGGNVDDYLIYPSNIFVQRWVQTYRAINNICPPPTGTTPAHVASQYNLIDWLKEILHQAERIDTVLNARDIRGRTPLAIAARYKHEAVVKLLIDSGNVDLNCKDRLGKTPLLEAAENGHDGIVKLFLDQGREAAVTQHATGTIAGGLGNSKEIMTMPLEQRGEKMTFTKPMTKVAAGNRRCGKEVLALLFNRQGGKVIITEEVVKAAAGNSEGALALLLNQRGDEVIITEEVVKAAAGSSTSGALALLLNRRGDEITISEELVKAAAGNRNSEGALALLLNQRGDEVIITEEVVIAAVRGGRGSLALLLDQRGDEVIITEEVVIAAVRGGRGSLALLLDQRGDEVIITEEVVKVAARYSKEALALLHQRGDEVIITEDVLKKKAVKNSFVGGGALALLLDQRGDEVIITEEVVKAAVKNSFFGEGALALLLDQRGDEVIITEEVVKAAARNNNAALELLLDQRGDEVIITEDVLKKAAKNKYSSVGALALLLDQRGDEVIITEEVERIAAWHNKEALALLLDQRGDEVIITEEVVRIAAWHNKEALALLLDQRGDEVIITEEIVIAAVGHGEKALAQLLNQRGDEVVITEEVVKAAAWHSKEALALLLDWCGDEIAITEEVVKAAVGNSEEALELLLDRRGDEVIITEEVVKAAEGNSEEALALLLDRRGDEIIITEEVVKAAATSGQDDVLDLLSQGGFPVVDKWRRIAKFFNAADTGDIASINRLLKDGIEPDMENIYGTTPLWIAAARGHKAVVEILTRRKDVNVNTKSITGESPLFCSSMEGDVEAALAFMKAGAATDIMNENGDTPVTVAKRHGHTKVVKILQGQLD</sequence>
<protein>
    <recommendedName>
        <fullName evidence="4">Nephrocystin 3-like N-terminal domain-containing protein</fullName>
    </recommendedName>
</protein>
<keyword evidence="2" id="KW-0040">ANK repeat</keyword>
<dbReference type="PROSITE" id="PS50088">
    <property type="entry name" value="ANK_REPEAT"/>
    <property type="match status" value="2"/>
</dbReference>
<keyword evidence="3" id="KW-1133">Transmembrane helix</keyword>
<dbReference type="Gene3D" id="3.40.50.300">
    <property type="entry name" value="P-loop containing nucleotide triphosphate hydrolases"/>
    <property type="match status" value="1"/>
</dbReference>
<keyword evidence="6" id="KW-1185">Reference proteome</keyword>
<dbReference type="InterPro" id="IPR029058">
    <property type="entry name" value="AB_hydrolase_fold"/>
</dbReference>
<evidence type="ECO:0000256" key="3">
    <source>
        <dbReference type="SAM" id="Phobius"/>
    </source>
</evidence>
<dbReference type="SUPFAM" id="SSF53474">
    <property type="entry name" value="alpha/beta-Hydrolases"/>
    <property type="match status" value="1"/>
</dbReference>
<proteinExistence type="predicted"/>
<gene>
    <name evidence="5" type="ORF">QQS21_010345</name>
</gene>
<dbReference type="SUPFAM" id="SSF52540">
    <property type="entry name" value="P-loop containing nucleoside triphosphate hydrolases"/>
    <property type="match status" value="1"/>
</dbReference>
<organism evidence="5 6">
    <name type="scientific">Conoideocrella luteorostrata</name>
    <dbReference type="NCBI Taxonomy" id="1105319"/>
    <lineage>
        <taxon>Eukaryota</taxon>
        <taxon>Fungi</taxon>
        <taxon>Dikarya</taxon>
        <taxon>Ascomycota</taxon>
        <taxon>Pezizomycotina</taxon>
        <taxon>Sordariomycetes</taxon>
        <taxon>Hypocreomycetidae</taxon>
        <taxon>Hypocreales</taxon>
        <taxon>Clavicipitaceae</taxon>
        <taxon>Conoideocrella</taxon>
    </lineage>
</organism>
<feature type="repeat" description="ANK" evidence="2">
    <location>
        <begin position="911"/>
        <end position="935"/>
    </location>
</feature>
<dbReference type="PROSITE" id="PS50297">
    <property type="entry name" value="ANK_REP_REGION"/>
    <property type="match status" value="2"/>
</dbReference>
<dbReference type="Pfam" id="PF23397">
    <property type="entry name" value="DUF7104"/>
    <property type="match status" value="18"/>
</dbReference>
<dbReference type="PANTHER" id="PTHR10039:SF5">
    <property type="entry name" value="NACHT DOMAIN-CONTAINING PROTEIN"/>
    <property type="match status" value="1"/>
</dbReference>